<evidence type="ECO:0008006" key="3">
    <source>
        <dbReference type="Google" id="ProtNLM"/>
    </source>
</evidence>
<keyword evidence="2" id="KW-1185">Reference proteome</keyword>
<comment type="caution">
    <text evidence="1">The sequence shown here is derived from an EMBL/GenBank/DDBJ whole genome shotgun (WGS) entry which is preliminary data.</text>
</comment>
<dbReference type="EMBL" id="CAUYUJ010021108">
    <property type="protein sequence ID" value="CAK0902746.1"/>
    <property type="molecule type" value="Genomic_DNA"/>
</dbReference>
<evidence type="ECO:0000313" key="1">
    <source>
        <dbReference type="EMBL" id="CAK0902746.1"/>
    </source>
</evidence>
<proteinExistence type="predicted"/>
<sequence>QAPDPAGAWAPAAALGGYQAQAPPDALAALPGADVLGFGAADNGLATMLELESFTHPGKCDQLLGHVPGIGYEEGWWYPGPVNPAHPAGYACAADFGGAGHAPFGWGASRTGEAFPFEAGWGAPALAPRGPVMPAVGAAAPRMQYSAPPAPSLSLLSGNRFGGPASSWASSGA</sequence>
<dbReference type="Proteomes" id="UP001189429">
    <property type="component" value="Unassembled WGS sequence"/>
</dbReference>
<feature type="non-terminal residue" evidence="1">
    <location>
        <position position="1"/>
    </location>
</feature>
<name>A0ABN9XRZ2_9DINO</name>
<gene>
    <name evidence="1" type="ORF">PCOR1329_LOCUS79247</name>
</gene>
<evidence type="ECO:0000313" key="2">
    <source>
        <dbReference type="Proteomes" id="UP001189429"/>
    </source>
</evidence>
<organism evidence="1 2">
    <name type="scientific">Prorocentrum cordatum</name>
    <dbReference type="NCBI Taxonomy" id="2364126"/>
    <lineage>
        <taxon>Eukaryota</taxon>
        <taxon>Sar</taxon>
        <taxon>Alveolata</taxon>
        <taxon>Dinophyceae</taxon>
        <taxon>Prorocentrales</taxon>
        <taxon>Prorocentraceae</taxon>
        <taxon>Prorocentrum</taxon>
    </lineage>
</organism>
<accession>A0ABN9XRZ2</accession>
<protein>
    <recommendedName>
        <fullName evidence="3">Subtilisin</fullName>
    </recommendedName>
</protein>
<reference evidence="1" key="1">
    <citation type="submission" date="2023-10" db="EMBL/GenBank/DDBJ databases">
        <authorList>
            <person name="Chen Y."/>
            <person name="Shah S."/>
            <person name="Dougan E. K."/>
            <person name="Thang M."/>
            <person name="Chan C."/>
        </authorList>
    </citation>
    <scope>NUCLEOTIDE SEQUENCE [LARGE SCALE GENOMIC DNA]</scope>
</reference>